<keyword evidence="2" id="KW-1185">Reference proteome</keyword>
<dbReference type="Proteomes" id="UP001176961">
    <property type="component" value="Unassembled WGS sequence"/>
</dbReference>
<evidence type="ECO:0000313" key="2">
    <source>
        <dbReference type="Proteomes" id="UP001176961"/>
    </source>
</evidence>
<comment type="caution">
    <text evidence="1">The sequence shown here is derived from an EMBL/GenBank/DDBJ whole genome shotgun (WGS) entry which is preliminary data.</text>
</comment>
<organism evidence="1 2">
    <name type="scientific">Cylicocyclus nassatus</name>
    <name type="common">Nematode worm</name>
    <dbReference type="NCBI Taxonomy" id="53992"/>
    <lineage>
        <taxon>Eukaryota</taxon>
        <taxon>Metazoa</taxon>
        <taxon>Ecdysozoa</taxon>
        <taxon>Nematoda</taxon>
        <taxon>Chromadorea</taxon>
        <taxon>Rhabditida</taxon>
        <taxon>Rhabditina</taxon>
        <taxon>Rhabditomorpha</taxon>
        <taxon>Strongyloidea</taxon>
        <taxon>Strongylidae</taxon>
        <taxon>Cylicocyclus</taxon>
    </lineage>
</organism>
<evidence type="ECO:0000313" key="1">
    <source>
        <dbReference type="EMBL" id="CAJ0600979.1"/>
    </source>
</evidence>
<protein>
    <submittedName>
        <fullName evidence="1">Uncharacterized protein</fullName>
    </submittedName>
</protein>
<gene>
    <name evidence="1" type="ORF">CYNAS_LOCUS12962</name>
</gene>
<dbReference type="AlphaFoldDB" id="A0AA36M6I7"/>
<proteinExistence type="predicted"/>
<reference evidence="1" key="1">
    <citation type="submission" date="2023-07" db="EMBL/GenBank/DDBJ databases">
        <authorList>
            <consortium name="CYATHOMIX"/>
        </authorList>
    </citation>
    <scope>NUCLEOTIDE SEQUENCE</scope>
    <source>
        <strain evidence="1">N/A</strain>
    </source>
</reference>
<name>A0AA36M6I7_CYLNA</name>
<dbReference type="EMBL" id="CATQJL010000305">
    <property type="protein sequence ID" value="CAJ0600979.1"/>
    <property type="molecule type" value="Genomic_DNA"/>
</dbReference>
<accession>A0AA36M6I7</accession>
<sequence>MTVVFSVVYSAANILQSFITNPSMYSRLVSYAMMMLPNGCSPMEDPVMMYMRSEVLRQRKKPKESRRQLAQLQQEMNIYTWTPGYPV</sequence>